<proteinExistence type="predicted"/>
<name>A0A6C0PB20_9BACL</name>
<dbReference type="KEGG" id="prz:GZH47_32315"/>
<evidence type="ECO:0000313" key="2">
    <source>
        <dbReference type="Proteomes" id="UP000479114"/>
    </source>
</evidence>
<dbReference type="AlphaFoldDB" id="A0A6C0PB20"/>
<keyword evidence="1" id="KW-0614">Plasmid</keyword>
<dbReference type="EMBL" id="CP048287">
    <property type="protein sequence ID" value="QHW35571.1"/>
    <property type="molecule type" value="Genomic_DNA"/>
</dbReference>
<gene>
    <name evidence="1" type="ORF">GZH47_32315</name>
</gene>
<dbReference type="RefSeq" id="WP_162645717.1">
    <property type="nucleotide sequence ID" value="NZ_CP048287.1"/>
</dbReference>
<keyword evidence="2" id="KW-1185">Reference proteome</keyword>
<geneLocation type="plasmid" evidence="1 2">
    <name>unnamed1</name>
</geneLocation>
<organism evidence="1 2">
    <name type="scientific">Paenibacillus rhizovicinus</name>
    <dbReference type="NCBI Taxonomy" id="2704463"/>
    <lineage>
        <taxon>Bacteria</taxon>
        <taxon>Bacillati</taxon>
        <taxon>Bacillota</taxon>
        <taxon>Bacilli</taxon>
        <taxon>Bacillales</taxon>
        <taxon>Paenibacillaceae</taxon>
        <taxon>Paenibacillus</taxon>
    </lineage>
</organism>
<dbReference type="Proteomes" id="UP000479114">
    <property type="component" value="Plasmid unnamed1"/>
</dbReference>
<accession>A0A6C0PB20</accession>
<sequence length="247" mass="28644">MEKSYFCDEQVEQMRVTYDAFVILKIAHDAGIDVKNRAIDFFRRYQGGQVEIFWRMVQLIFDDVEHIEEGYTDWGSESNTYRIPLPELKAFYPLLNADERVSFDRLFKEKLHHQDERFCEFEMKGHLAEDCFIITIEGDYGSYSPLLKVMVDIRNEVRALIRARRALLTSKLRGLMLLKMVHDRLGTVISTSLEDHLNVVFSRVMGQCGISLTLTPDDQLSFETMQSMLTNVLDQAVIQTNRGEVAA</sequence>
<evidence type="ECO:0000313" key="1">
    <source>
        <dbReference type="EMBL" id="QHW35571.1"/>
    </source>
</evidence>
<reference evidence="1 2" key="1">
    <citation type="submission" date="2020-02" db="EMBL/GenBank/DDBJ databases">
        <title>Paenibacillus sp. nov., isolated from rhizosphere soil of tomato.</title>
        <authorList>
            <person name="Weon H.-Y."/>
            <person name="Lee S.A."/>
        </authorList>
    </citation>
    <scope>NUCLEOTIDE SEQUENCE [LARGE SCALE GENOMIC DNA]</scope>
    <source>
        <strain evidence="1 2">14171R-81</strain>
        <plasmid evidence="1 2">unnamed1</plasmid>
    </source>
</reference>
<protein>
    <submittedName>
        <fullName evidence="1">Uncharacterized protein</fullName>
    </submittedName>
</protein>